<organism evidence="3">
    <name type="scientific">Trepomonas sp. PC1</name>
    <dbReference type="NCBI Taxonomy" id="1076344"/>
    <lineage>
        <taxon>Eukaryota</taxon>
        <taxon>Metamonada</taxon>
        <taxon>Diplomonadida</taxon>
        <taxon>Hexamitidae</taxon>
        <taxon>Hexamitinae</taxon>
        <taxon>Trepomonas</taxon>
    </lineage>
</organism>
<dbReference type="PANTHER" id="PTHR12202:SF0">
    <property type="entry name" value="ESF1 HOMOLOG"/>
    <property type="match status" value="1"/>
</dbReference>
<dbReference type="AlphaFoldDB" id="A0A146KE66"/>
<feature type="domain" description="ESF1 RRM" evidence="2">
    <location>
        <begin position="61"/>
        <end position="225"/>
    </location>
</feature>
<dbReference type="GO" id="GO:0003723">
    <property type="term" value="F:RNA binding"/>
    <property type="evidence" value="ECO:0007669"/>
    <property type="project" value="TreeGrafter"/>
</dbReference>
<feature type="compositionally biased region" description="Basic and acidic residues" evidence="1">
    <location>
        <begin position="322"/>
        <end position="335"/>
    </location>
</feature>
<accession>A0A146KE66</accession>
<feature type="compositionally biased region" description="Acidic residues" evidence="1">
    <location>
        <begin position="305"/>
        <end position="321"/>
    </location>
</feature>
<reference evidence="3" key="1">
    <citation type="submission" date="2015-07" db="EMBL/GenBank/DDBJ databases">
        <title>Adaptation to a free-living lifestyle via gene acquisitions in the diplomonad Trepomonas sp. PC1.</title>
        <authorList>
            <person name="Xu F."/>
            <person name="Jerlstrom-Hultqvist J."/>
            <person name="Kolisko M."/>
            <person name="Simpson A.G.B."/>
            <person name="Roger A.J."/>
            <person name="Svard S.G."/>
            <person name="Andersson J.O."/>
        </authorList>
    </citation>
    <scope>NUCLEOTIDE SEQUENCE</scope>
    <source>
        <strain evidence="3">PC1</strain>
    </source>
</reference>
<dbReference type="InterPro" id="IPR039754">
    <property type="entry name" value="Esf1"/>
</dbReference>
<feature type="compositionally biased region" description="Acidic residues" evidence="1">
    <location>
        <begin position="337"/>
        <end position="354"/>
    </location>
</feature>
<proteinExistence type="predicted"/>
<protein>
    <submittedName>
        <fullName evidence="3">Protein required for cell viability</fullName>
    </submittedName>
</protein>
<dbReference type="GO" id="GO:0006364">
    <property type="term" value="P:rRNA processing"/>
    <property type="evidence" value="ECO:0007669"/>
    <property type="project" value="InterPro"/>
</dbReference>
<dbReference type="EMBL" id="GDID01001486">
    <property type="protein sequence ID" value="JAP95120.1"/>
    <property type="molecule type" value="Transcribed_RNA"/>
</dbReference>
<evidence type="ECO:0000256" key="1">
    <source>
        <dbReference type="SAM" id="MobiDB-lite"/>
    </source>
</evidence>
<feature type="non-terminal residue" evidence="3">
    <location>
        <position position="1"/>
    </location>
</feature>
<feature type="region of interest" description="Disordered" evidence="1">
    <location>
        <begin position="302"/>
        <end position="360"/>
    </location>
</feature>
<evidence type="ECO:0000313" key="3">
    <source>
        <dbReference type="EMBL" id="JAP95120.1"/>
    </source>
</evidence>
<gene>
    <name evidence="3" type="ORF">TPC1_11990</name>
</gene>
<evidence type="ECO:0000259" key="2">
    <source>
        <dbReference type="Pfam" id="PF25121"/>
    </source>
</evidence>
<name>A0A146KE66_9EUKA</name>
<dbReference type="PANTHER" id="PTHR12202">
    <property type="entry name" value="ESF1 HOMOLOG"/>
    <property type="match status" value="1"/>
</dbReference>
<dbReference type="InterPro" id="IPR056750">
    <property type="entry name" value="RRM_ESF1"/>
</dbReference>
<sequence length="496" mass="58368">KINVFRKRENKDRQNELLQDFASKQQIDDFSESSNSIPDELLQTETQVFNPPTVDANDEFTRRFVISNLDWDKINSVDLFVLAHSFTPVQFKLLKVSIYQSNYGRKLLQQENQTGPDLQRFHQESFQNELSANQQALKVYKQLQKQNDPDIYTKLTQQFPQLKEKIAQHRVRLYQTDRMNYYYAVLEFDSPQAAESVFNLVNGVEFESVGCVLNCLVLDDATYENMTTQANFDLSERQGGYLKDQTTEMPISYKYSDEGRAAQLSTKPELTFDQSDKERTKMMKNLRLGDDVDQKQLEKYFNFDSDSEIGEEGEEIEEVEENSNKDEENQEKQIQNEENDQQLENEEEPSFQEDEQPKTKKFALKFTSNFNNKNAKQIEETPFQKFMAQKNAAWEFRDQKPKKEQEIKTIPKEIQSLYKKTLKQIKIEDDPKNLKYLTKKKQKMAEKYPELARIEDQDNQIVKFDDDRFKEVFEGGNEFDADGAVGEEQKKRRDAK</sequence>
<dbReference type="Pfam" id="PF25121">
    <property type="entry name" value="RRM_ESF1"/>
    <property type="match status" value="1"/>
</dbReference>